<dbReference type="GO" id="GO:0016491">
    <property type="term" value="F:oxidoreductase activity"/>
    <property type="evidence" value="ECO:0007669"/>
    <property type="project" value="UniProtKB-KW"/>
</dbReference>
<dbReference type="Proteomes" id="UP000199515">
    <property type="component" value="Unassembled WGS sequence"/>
</dbReference>
<dbReference type="PANTHER" id="PTHR11091:SF0">
    <property type="entry name" value="MALATE DEHYDROGENASE"/>
    <property type="match status" value="1"/>
</dbReference>
<dbReference type="Pfam" id="PF02615">
    <property type="entry name" value="Ldh_2"/>
    <property type="match status" value="1"/>
</dbReference>
<evidence type="ECO:0000256" key="2">
    <source>
        <dbReference type="ARBA" id="ARBA00023002"/>
    </source>
</evidence>
<dbReference type="SUPFAM" id="SSF89733">
    <property type="entry name" value="L-sulfolactate dehydrogenase-like"/>
    <property type="match status" value="1"/>
</dbReference>
<dbReference type="AlphaFoldDB" id="A0A1H3L2F4"/>
<proteinExistence type="inferred from homology"/>
<dbReference type="RefSeq" id="WP_091293342.1">
    <property type="nucleotide sequence ID" value="NZ_FNON01000006.1"/>
</dbReference>
<evidence type="ECO:0000256" key="1">
    <source>
        <dbReference type="ARBA" id="ARBA00006056"/>
    </source>
</evidence>
<dbReference type="InterPro" id="IPR036111">
    <property type="entry name" value="Mal/L-sulfo/L-lacto_DH-like_sf"/>
</dbReference>
<keyword evidence="2" id="KW-0560">Oxidoreductase</keyword>
<evidence type="ECO:0000313" key="4">
    <source>
        <dbReference type="Proteomes" id="UP000199515"/>
    </source>
</evidence>
<reference evidence="3 4" key="1">
    <citation type="submission" date="2016-10" db="EMBL/GenBank/DDBJ databases">
        <authorList>
            <person name="de Groot N.N."/>
        </authorList>
    </citation>
    <scope>NUCLEOTIDE SEQUENCE [LARGE SCALE GENOMIC DNA]</scope>
    <source>
        <strain evidence="3 4">CPCC 202699</strain>
    </source>
</reference>
<name>A0A1H3L2F4_9PSEU</name>
<dbReference type="InterPro" id="IPR043144">
    <property type="entry name" value="Mal/L-sulf/L-lact_DH-like_ah"/>
</dbReference>
<dbReference type="Gene3D" id="1.10.1530.10">
    <property type="match status" value="2"/>
</dbReference>
<sequence>MPLRPRTKPQSIEIPEQARTRVDVDTLIGFAADVFVAYGVGPLQARCAAEALCYGDLVGQPEHGITNLFRTYLPMLEQGLIAPDPEPLVIADRGAAALIDYRHGLGLWAVSHAMDRAVARASRNGVGLVSLRGVSPFGRAGFHAARALSQGMIGMVMATGSVREGVNPLGVAAPAGAYPSFVFDLDSTAQAGGLTLMVEVFAGLLSGVDDHDHDTGLMALAIAPTALRSADGFYRAASALFGSVLGWESDVPIRYPGWPEAEHAEQCRALGVPLDGRTHRDLATLAGRLGLRPPTTN</sequence>
<dbReference type="Gene3D" id="3.30.1370.60">
    <property type="entry name" value="Hypothetical oxidoreductase yiak, domain 2"/>
    <property type="match status" value="2"/>
</dbReference>
<evidence type="ECO:0000313" key="3">
    <source>
        <dbReference type="EMBL" id="SDY58612.1"/>
    </source>
</evidence>
<dbReference type="OrthoDB" id="924592at2"/>
<protein>
    <submittedName>
        <fullName evidence="3">Malate/lactate/ureidoglycolate dehydrogenase, LDH2 family</fullName>
    </submittedName>
</protein>
<dbReference type="EMBL" id="FNON01000006">
    <property type="protein sequence ID" value="SDY58612.1"/>
    <property type="molecule type" value="Genomic_DNA"/>
</dbReference>
<dbReference type="InterPro" id="IPR043143">
    <property type="entry name" value="Mal/L-sulf/L-lact_DH-like_NADP"/>
</dbReference>
<gene>
    <name evidence="3" type="ORF">SAMN05421504_10635</name>
</gene>
<keyword evidence="4" id="KW-1185">Reference proteome</keyword>
<organism evidence="3 4">
    <name type="scientific">Amycolatopsis xylanica</name>
    <dbReference type="NCBI Taxonomy" id="589385"/>
    <lineage>
        <taxon>Bacteria</taxon>
        <taxon>Bacillati</taxon>
        <taxon>Actinomycetota</taxon>
        <taxon>Actinomycetes</taxon>
        <taxon>Pseudonocardiales</taxon>
        <taxon>Pseudonocardiaceae</taxon>
        <taxon>Amycolatopsis</taxon>
    </lineage>
</organism>
<dbReference type="STRING" id="589385.SAMN05421504_10635"/>
<dbReference type="InterPro" id="IPR003767">
    <property type="entry name" value="Malate/L-lactate_DH-like"/>
</dbReference>
<accession>A0A1H3L2F4</accession>
<comment type="similarity">
    <text evidence="1">Belongs to the LDH2/MDH2 oxidoreductase family.</text>
</comment>
<dbReference type="PANTHER" id="PTHR11091">
    <property type="entry name" value="OXIDOREDUCTASE-RELATED"/>
    <property type="match status" value="1"/>
</dbReference>